<dbReference type="EMBL" id="CAMXCT020001779">
    <property type="protein sequence ID" value="CAL1146357.1"/>
    <property type="molecule type" value="Genomic_DNA"/>
</dbReference>
<dbReference type="OrthoDB" id="444843at2759"/>
<proteinExistence type="predicted"/>
<gene>
    <name evidence="1" type="ORF">C1SCF055_LOCUS19772</name>
</gene>
<dbReference type="Proteomes" id="UP001152797">
    <property type="component" value="Unassembled WGS sequence"/>
</dbReference>
<protein>
    <submittedName>
        <fullName evidence="2">Prolyl 4-hydroxylase alpha subunit domain-containing protein</fullName>
    </submittedName>
</protein>
<keyword evidence="3" id="KW-1185">Reference proteome</keyword>
<dbReference type="Gene3D" id="2.60.120.620">
    <property type="entry name" value="q2cbj1_9rhob like domain"/>
    <property type="match status" value="1"/>
</dbReference>
<organism evidence="1">
    <name type="scientific">Cladocopium goreaui</name>
    <dbReference type="NCBI Taxonomy" id="2562237"/>
    <lineage>
        <taxon>Eukaryota</taxon>
        <taxon>Sar</taxon>
        <taxon>Alveolata</taxon>
        <taxon>Dinophyceae</taxon>
        <taxon>Suessiales</taxon>
        <taxon>Symbiodiniaceae</taxon>
        <taxon>Cladocopium</taxon>
    </lineage>
</organism>
<dbReference type="EMBL" id="CAMXCT010001779">
    <property type="protein sequence ID" value="CAI3992982.1"/>
    <property type="molecule type" value="Genomic_DNA"/>
</dbReference>
<comment type="caution">
    <text evidence="1">The sequence shown here is derived from an EMBL/GenBank/DDBJ whole genome shotgun (WGS) entry which is preliminary data.</text>
</comment>
<evidence type="ECO:0000313" key="3">
    <source>
        <dbReference type="Proteomes" id="UP001152797"/>
    </source>
</evidence>
<dbReference type="AlphaFoldDB" id="A0A9P1CKZ1"/>
<name>A0A9P1CKZ1_9DINO</name>
<evidence type="ECO:0000313" key="1">
    <source>
        <dbReference type="EMBL" id="CAI3992982.1"/>
    </source>
</evidence>
<accession>A0A9P1CKZ1</accession>
<reference evidence="1" key="1">
    <citation type="submission" date="2022-10" db="EMBL/GenBank/DDBJ databases">
        <authorList>
            <person name="Chen Y."/>
            <person name="Dougan E. K."/>
            <person name="Chan C."/>
            <person name="Rhodes N."/>
            <person name="Thang M."/>
        </authorList>
    </citation>
    <scope>NUCLEOTIDE SEQUENCE</scope>
</reference>
<reference evidence="2 3" key="2">
    <citation type="submission" date="2024-05" db="EMBL/GenBank/DDBJ databases">
        <authorList>
            <person name="Chen Y."/>
            <person name="Shah S."/>
            <person name="Dougan E. K."/>
            <person name="Thang M."/>
            <person name="Chan C."/>
        </authorList>
    </citation>
    <scope>NUCLEOTIDE SEQUENCE [LARGE SCALE GENOMIC DNA]</scope>
</reference>
<evidence type="ECO:0000313" key="2">
    <source>
        <dbReference type="EMBL" id="CAL4780294.1"/>
    </source>
</evidence>
<dbReference type="EMBL" id="CAMXCT030001779">
    <property type="protein sequence ID" value="CAL4780294.1"/>
    <property type="molecule type" value="Genomic_DNA"/>
</dbReference>
<sequence length="426" mass="47961">MEAASSVPFQRRPADISRGIFRGRQTMQQFRLSSHLKRGALGTFPLLLRSFSRHGVTQRRVTVDVVSEDPLIWVVDGLCEQRQVQQLKDVLSRQKLDNLKKTDAYVDDMFDERRELQEDAQMLVSMISSGALQTVPAEYQEDPLRSLLWTAMQRPELLQSSDWDLALLSTARRAWCTQWNPDDLARSGFRKSAFRCKVPEELLPQLAPLVLDVLGAPVQGLPGTGSKDQRGPCWVLRDTTVVRYQPDESQVPHVDTSDVTMLLYLSDSGGHTCFPNLGCSIQPREGRVLVFCSTKPTQRRFGGFAGSAYGEPLDATMHYGSLMQDSSHDEKLIVQLLFAAEDANLSLQSWREGLLGVKLRDAEKTQNLQAQPMRSLPRAQRRPSLALDQMKRCASGCRALALDLTVPGTTKVCIHCWQRRLEQQKP</sequence>